<feature type="compositionally biased region" description="Low complexity" evidence="1">
    <location>
        <begin position="68"/>
        <end position="80"/>
    </location>
</feature>
<sequence>MCRGSSVHSEEGEAADDSDLDDVEPNEDHPTSIKDNLDLKVAPKSATPKDEDEAEMAVRVKRSKRSASDSGSRSSSLSQDSDGDPPSDHDIDYDQKLVNTFKAENTVDFAFRCEFKSELALSPGNHLSFIYASN</sequence>
<name>A0A3S5AQ48_9PLAT</name>
<evidence type="ECO:0000313" key="2">
    <source>
        <dbReference type="EMBL" id="VEL25640.1"/>
    </source>
</evidence>
<feature type="region of interest" description="Disordered" evidence="1">
    <location>
        <begin position="1"/>
        <end position="95"/>
    </location>
</feature>
<organism evidence="2 3">
    <name type="scientific">Protopolystoma xenopodis</name>
    <dbReference type="NCBI Taxonomy" id="117903"/>
    <lineage>
        <taxon>Eukaryota</taxon>
        <taxon>Metazoa</taxon>
        <taxon>Spiralia</taxon>
        <taxon>Lophotrochozoa</taxon>
        <taxon>Platyhelminthes</taxon>
        <taxon>Monogenea</taxon>
        <taxon>Polyopisthocotylea</taxon>
        <taxon>Polystomatidea</taxon>
        <taxon>Polystomatidae</taxon>
        <taxon>Protopolystoma</taxon>
    </lineage>
</organism>
<feature type="compositionally biased region" description="Basic and acidic residues" evidence="1">
    <location>
        <begin position="86"/>
        <end position="95"/>
    </location>
</feature>
<comment type="caution">
    <text evidence="2">The sequence shown here is derived from an EMBL/GenBank/DDBJ whole genome shotgun (WGS) entry which is preliminary data.</text>
</comment>
<keyword evidence="3" id="KW-1185">Reference proteome</keyword>
<feature type="compositionally biased region" description="Basic and acidic residues" evidence="1">
    <location>
        <begin position="26"/>
        <end position="38"/>
    </location>
</feature>
<dbReference type="EMBL" id="CAAALY010075310">
    <property type="protein sequence ID" value="VEL25640.1"/>
    <property type="molecule type" value="Genomic_DNA"/>
</dbReference>
<proteinExistence type="predicted"/>
<protein>
    <submittedName>
        <fullName evidence="2">Uncharacterized protein</fullName>
    </submittedName>
</protein>
<evidence type="ECO:0000313" key="3">
    <source>
        <dbReference type="Proteomes" id="UP000784294"/>
    </source>
</evidence>
<gene>
    <name evidence="2" type="ORF">PXEA_LOCUS19080</name>
</gene>
<dbReference type="AlphaFoldDB" id="A0A3S5AQ48"/>
<accession>A0A3S5AQ48</accession>
<feature type="compositionally biased region" description="Acidic residues" evidence="1">
    <location>
        <begin position="12"/>
        <end position="25"/>
    </location>
</feature>
<dbReference type="Proteomes" id="UP000784294">
    <property type="component" value="Unassembled WGS sequence"/>
</dbReference>
<reference evidence="2" key="1">
    <citation type="submission" date="2018-11" db="EMBL/GenBank/DDBJ databases">
        <authorList>
            <consortium name="Pathogen Informatics"/>
        </authorList>
    </citation>
    <scope>NUCLEOTIDE SEQUENCE</scope>
</reference>
<evidence type="ECO:0000256" key="1">
    <source>
        <dbReference type="SAM" id="MobiDB-lite"/>
    </source>
</evidence>